<feature type="domain" description="HTH cro/C1-type" evidence="2">
    <location>
        <begin position="30"/>
        <end position="86"/>
    </location>
</feature>
<dbReference type="OrthoDB" id="2322940at2"/>
<sequence>MSDFLKKYSAIRGNDHVESLQLEGQIAAQIKSKRQKLKISQQELADLANIPKSTIGRIEAGLTSPKVETLLKISKALGTPFIIDGTPGNEDKNMTLKT</sequence>
<keyword evidence="1" id="KW-0238">DNA-binding</keyword>
<organism evidence="3 4">
    <name type="scientific">Salipaludibacillus aurantiacus</name>
    <dbReference type="NCBI Taxonomy" id="1601833"/>
    <lineage>
        <taxon>Bacteria</taxon>
        <taxon>Bacillati</taxon>
        <taxon>Bacillota</taxon>
        <taxon>Bacilli</taxon>
        <taxon>Bacillales</taxon>
        <taxon>Bacillaceae</taxon>
    </lineage>
</organism>
<dbReference type="EMBL" id="FOGT01000007">
    <property type="protein sequence ID" value="SES08153.1"/>
    <property type="molecule type" value="Genomic_DNA"/>
</dbReference>
<dbReference type="GO" id="GO:0005829">
    <property type="term" value="C:cytosol"/>
    <property type="evidence" value="ECO:0007669"/>
    <property type="project" value="TreeGrafter"/>
</dbReference>
<dbReference type="AlphaFoldDB" id="A0A1H9UGG8"/>
<accession>A0A1H9UGG8</accession>
<dbReference type="GO" id="GO:0003677">
    <property type="term" value="F:DNA binding"/>
    <property type="evidence" value="ECO:0007669"/>
    <property type="project" value="UniProtKB-KW"/>
</dbReference>
<dbReference type="SUPFAM" id="SSF47413">
    <property type="entry name" value="lambda repressor-like DNA-binding domains"/>
    <property type="match status" value="1"/>
</dbReference>
<evidence type="ECO:0000313" key="4">
    <source>
        <dbReference type="Proteomes" id="UP000198571"/>
    </source>
</evidence>
<dbReference type="InterPro" id="IPR050807">
    <property type="entry name" value="TransReg_Diox_bact_type"/>
</dbReference>
<dbReference type="CDD" id="cd00093">
    <property type="entry name" value="HTH_XRE"/>
    <property type="match status" value="1"/>
</dbReference>
<name>A0A1H9UGG8_9BACI</name>
<gene>
    <name evidence="3" type="ORF">SAMN05518684_107181</name>
</gene>
<dbReference type="SMART" id="SM00530">
    <property type="entry name" value="HTH_XRE"/>
    <property type="match status" value="1"/>
</dbReference>
<dbReference type="PANTHER" id="PTHR46797">
    <property type="entry name" value="HTH-TYPE TRANSCRIPTIONAL REGULATOR"/>
    <property type="match status" value="1"/>
</dbReference>
<evidence type="ECO:0000259" key="2">
    <source>
        <dbReference type="PROSITE" id="PS50943"/>
    </source>
</evidence>
<reference evidence="4" key="1">
    <citation type="submission" date="2016-10" db="EMBL/GenBank/DDBJ databases">
        <authorList>
            <person name="Varghese N."/>
            <person name="Submissions S."/>
        </authorList>
    </citation>
    <scope>NUCLEOTIDE SEQUENCE [LARGE SCALE GENOMIC DNA]</scope>
    <source>
        <strain evidence="4">S9</strain>
    </source>
</reference>
<evidence type="ECO:0000256" key="1">
    <source>
        <dbReference type="ARBA" id="ARBA00023125"/>
    </source>
</evidence>
<dbReference type="GO" id="GO:0003700">
    <property type="term" value="F:DNA-binding transcription factor activity"/>
    <property type="evidence" value="ECO:0007669"/>
    <property type="project" value="TreeGrafter"/>
</dbReference>
<dbReference type="InterPro" id="IPR001387">
    <property type="entry name" value="Cro/C1-type_HTH"/>
</dbReference>
<dbReference type="STRING" id="1601833.SAMN05518684_107181"/>
<dbReference type="PROSITE" id="PS50943">
    <property type="entry name" value="HTH_CROC1"/>
    <property type="match status" value="1"/>
</dbReference>
<keyword evidence="4" id="KW-1185">Reference proteome</keyword>
<dbReference type="RefSeq" id="WP_093051599.1">
    <property type="nucleotide sequence ID" value="NZ_FOGT01000007.1"/>
</dbReference>
<proteinExistence type="predicted"/>
<dbReference type="Pfam" id="PF01381">
    <property type="entry name" value="HTH_3"/>
    <property type="match status" value="1"/>
</dbReference>
<dbReference type="InterPro" id="IPR010982">
    <property type="entry name" value="Lambda_DNA-bd_dom_sf"/>
</dbReference>
<dbReference type="Proteomes" id="UP000198571">
    <property type="component" value="Unassembled WGS sequence"/>
</dbReference>
<evidence type="ECO:0000313" key="3">
    <source>
        <dbReference type="EMBL" id="SES08153.1"/>
    </source>
</evidence>
<dbReference type="Gene3D" id="1.10.260.40">
    <property type="entry name" value="lambda repressor-like DNA-binding domains"/>
    <property type="match status" value="1"/>
</dbReference>
<protein>
    <submittedName>
        <fullName evidence="3">Helix-turn-helix</fullName>
    </submittedName>
</protein>
<dbReference type="PANTHER" id="PTHR46797:SF1">
    <property type="entry name" value="METHYLPHOSPHONATE SYNTHASE"/>
    <property type="match status" value="1"/>
</dbReference>